<proteinExistence type="predicted"/>
<protein>
    <recommendedName>
        <fullName evidence="3">Isochorismatase-like domain-containing protein</fullName>
    </recommendedName>
</protein>
<evidence type="ECO:0000259" key="3">
    <source>
        <dbReference type="Pfam" id="PF00857"/>
    </source>
</evidence>
<feature type="compositionally biased region" description="Polar residues" evidence="2">
    <location>
        <begin position="129"/>
        <end position="161"/>
    </location>
</feature>
<dbReference type="EMBL" id="CP023778">
    <property type="protein sequence ID" value="ATL67357.1"/>
    <property type="molecule type" value="Genomic_DNA"/>
</dbReference>
<evidence type="ECO:0000313" key="4">
    <source>
        <dbReference type="EMBL" id="ATL67357.1"/>
    </source>
</evidence>
<dbReference type="Gene3D" id="3.40.50.850">
    <property type="entry name" value="Isochorismatase-like"/>
    <property type="match status" value="1"/>
</dbReference>
<name>A0A291RIZ2_9NOCA</name>
<dbReference type="Pfam" id="PF00857">
    <property type="entry name" value="Isochorismatase"/>
    <property type="match status" value="1"/>
</dbReference>
<gene>
    <name evidence="4" type="ORF">CRH09_15290</name>
</gene>
<organism evidence="4 5">
    <name type="scientific">Nocardia terpenica</name>
    <dbReference type="NCBI Taxonomy" id="455432"/>
    <lineage>
        <taxon>Bacteria</taxon>
        <taxon>Bacillati</taxon>
        <taxon>Actinomycetota</taxon>
        <taxon>Actinomycetes</taxon>
        <taxon>Mycobacteriales</taxon>
        <taxon>Nocardiaceae</taxon>
        <taxon>Nocardia</taxon>
    </lineage>
</organism>
<evidence type="ECO:0000256" key="2">
    <source>
        <dbReference type="SAM" id="MobiDB-lite"/>
    </source>
</evidence>
<dbReference type="InterPro" id="IPR036380">
    <property type="entry name" value="Isochorismatase-like_sf"/>
</dbReference>
<dbReference type="InterPro" id="IPR000868">
    <property type="entry name" value="Isochorismatase-like_dom"/>
</dbReference>
<evidence type="ECO:0000313" key="5">
    <source>
        <dbReference type="Proteomes" id="UP000221961"/>
    </source>
</evidence>
<sequence length="175" mass="18342">MSNATALLSLDMINELVHPNGKFASFGYPEHAGSRNTLPNAATAQSRARAAGIPVIHVTVGFSPDYSDWPAQSLLLGGARENQALKLGSWGTDFHEAVKPAAGEPIIAKPRISPSTTPTLRYNYAPAASTPSYSPGCPPTSSYSPPHATPTTAISRSVSSKTPPPQPTPTTTLQH</sequence>
<dbReference type="Proteomes" id="UP000221961">
    <property type="component" value="Chromosome"/>
</dbReference>
<dbReference type="InterPro" id="IPR050272">
    <property type="entry name" value="Isochorismatase-like_hydrls"/>
</dbReference>
<dbReference type="GO" id="GO:0016787">
    <property type="term" value="F:hydrolase activity"/>
    <property type="evidence" value="ECO:0007669"/>
    <property type="project" value="UniProtKB-KW"/>
</dbReference>
<dbReference type="KEGG" id="ntp:CRH09_15290"/>
<reference evidence="4 5" key="1">
    <citation type="submission" date="2017-10" db="EMBL/GenBank/DDBJ databases">
        <title>Comparative genomics between pathogenic Norcardia.</title>
        <authorList>
            <person name="Zeng L."/>
        </authorList>
    </citation>
    <scope>NUCLEOTIDE SEQUENCE [LARGE SCALE GENOMIC DNA]</scope>
    <source>
        <strain evidence="4 5">NC_YFY_NT001</strain>
    </source>
</reference>
<evidence type="ECO:0000256" key="1">
    <source>
        <dbReference type="ARBA" id="ARBA00022801"/>
    </source>
</evidence>
<feature type="domain" description="Isochorismatase-like" evidence="3">
    <location>
        <begin position="5"/>
        <end position="117"/>
    </location>
</feature>
<accession>A0A291RIZ2</accession>
<dbReference type="SUPFAM" id="SSF52499">
    <property type="entry name" value="Isochorismatase-like hydrolases"/>
    <property type="match status" value="1"/>
</dbReference>
<feature type="region of interest" description="Disordered" evidence="2">
    <location>
        <begin position="128"/>
        <end position="175"/>
    </location>
</feature>
<keyword evidence="1" id="KW-0378">Hydrolase</keyword>
<dbReference type="AlphaFoldDB" id="A0A291RIZ2"/>
<dbReference type="PANTHER" id="PTHR43540">
    <property type="entry name" value="PEROXYUREIDOACRYLATE/UREIDOACRYLATE AMIDOHYDROLASE-RELATED"/>
    <property type="match status" value="1"/>
</dbReference>